<evidence type="ECO:0000313" key="1">
    <source>
        <dbReference type="EMBL" id="CAI9117598.1"/>
    </source>
</evidence>
<sequence length="176" mass="20476">MYRSTNPCIFIYKKHDLVYSFKDLSMLIKVHNEPMEVYRDKEGRSKQPSPSVHEQREQGRVTLYQGHQELASFSALLNVDEEETDFAAMLEDQLLADEESSSPSVSEQEEQPMILSQSEQPMNWQISDDQEIGTVEDSSSPREKQLEFPKVKVDDEELRRKVVQYATSIRVQLEFL</sequence>
<dbReference type="AlphaFoldDB" id="A0AAV1ED15"/>
<reference evidence="1" key="1">
    <citation type="submission" date="2023-03" db="EMBL/GenBank/DDBJ databases">
        <authorList>
            <person name="Julca I."/>
        </authorList>
    </citation>
    <scope>NUCLEOTIDE SEQUENCE</scope>
</reference>
<dbReference type="EMBL" id="OX459126">
    <property type="protein sequence ID" value="CAI9117598.1"/>
    <property type="molecule type" value="Genomic_DNA"/>
</dbReference>
<gene>
    <name evidence="1" type="ORF">OLC1_LOCUS23639</name>
</gene>
<accession>A0AAV1ED15</accession>
<organism evidence="1 2">
    <name type="scientific">Oldenlandia corymbosa var. corymbosa</name>
    <dbReference type="NCBI Taxonomy" id="529605"/>
    <lineage>
        <taxon>Eukaryota</taxon>
        <taxon>Viridiplantae</taxon>
        <taxon>Streptophyta</taxon>
        <taxon>Embryophyta</taxon>
        <taxon>Tracheophyta</taxon>
        <taxon>Spermatophyta</taxon>
        <taxon>Magnoliopsida</taxon>
        <taxon>eudicotyledons</taxon>
        <taxon>Gunneridae</taxon>
        <taxon>Pentapetalae</taxon>
        <taxon>asterids</taxon>
        <taxon>lamiids</taxon>
        <taxon>Gentianales</taxon>
        <taxon>Rubiaceae</taxon>
        <taxon>Rubioideae</taxon>
        <taxon>Spermacoceae</taxon>
        <taxon>Hedyotis-Oldenlandia complex</taxon>
        <taxon>Oldenlandia</taxon>
    </lineage>
</organism>
<protein>
    <submittedName>
        <fullName evidence="1">OLC1v1019008C1</fullName>
    </submittedName>
</protein>
<dbReference type="Proteomes" id="UP001161247">
    <property type="component" value="Chromosome 9"/>
</dbReference>
<keyword evidence="2" id="KW-1185">Reference proteome</keyword>
<evidence type="ECO:0000313" key="2">
    <source>
        <dbReference type="Proteomes" id="UP001161247"/>
    </source>
</evidence>
<proteinExistence type="predicted"/>
<name>A0AAV1ED15_OLDCO</name>